<organism evidence="4 5">
    <name type="scientific">Steinernema hermaphroditum</name>
    <dbReference type="NCBI Taxonomy" id="289476"/>
    <lineage>
        <taxon>Eukaryota</taxon>
        <taxon>Metazoa</taxon>
        <taxon>Ecdysozoa</taxon>
        <taxon>Nematoda</taxon>
        <taxon>Chromadorea</taxon>
        <taxon>Rhabditida</taxon>
        <taxon>Tylenchina</taxon>
        <taxon>Panagrolaimomorpha</taxon>
        <taxon>Strongyloidoidea</taxon>
        <taxon>Steinernematidae</taxon>
        <taxon>Steinernema</taxon>
    </lineage>
</organism>
<gene>
    <name evidence="4" type="ORF">QR680_001368</name>
</gene>
<dbReference type="PROSITE" id="PS51419">
    <property type="entry name" value="RAB"/>
    <property type="match status" value="1"/>
</dbReference>
<dbReference type="PRINTS" id="PR00449">
    <property type="entry name" value="RASTRNSFRMNG"/>
</dbReference>
<proteinExistence type="inferred from homology"/>
<reference evidence="4" key="1">
    <citation type="submission" date="2023-06" db="EMBL/GenBank/DDBJ databases">
        <title>Genomic analysis of the entomopathogenic nematode Steinernema hermaphroditum.</title>
        <authorList>
            <person name="Schwarz E.M."/>
            <person name="Heppert J.K."/>
            <person name="Baniya A."/>
            <person name="Schwartz H.T."/>
            <person name="Tan C.-H."/>
            <person name="Antoshechkin I."/>
            <person name="Sternberg P.W."/>
            <person name="Goodrich-Blair H."/>
            <person name="Dillman A.R."/>
        </authorList>
    </citation>
    <scope>NUCLEOTIDE SEQUENCE</scope>
    <source>
        <strain evidence="4">PS9179</strain>
        <tissue evidence="4">Whole animal</tissue>
    </source>
</reference>
<dbReference type="InterPro" id="IPR027417">
    <property type="entry name" value="P-loop_NTPase"/>
</dbReference>
<dbReference type="SMART" id="SM00175">
    <property type="entry name" value="RAB"/>
    <property type="match status" value="1"/>
</dbReference>
<feature type="region of interest" description="Disordered" evidence="3">
    <location>
        <begin position="1"/>
        <end position="27"/>
    </location>
</feature>
<dbReference type="InterPro" id="IPR001806">
    <property type="entry name" value="Small_GTPase"/>
</dbReference>
<evidence type="ECO:0000256" key="3">
    <source>
        <dbReference type="SAM" id="MobiDB-lite"/>
    </source>
</evidence>
<keyword evidence="2" id="KW-0597">Phosphoprotein</keyword>
<dbReference type="AlphaFoldDB" id="A0AA39GZJ5"/>
<evidence type="ECO:0000313" key="5">
    <source>
        <dbReference type="Proteomes" id="UP001175271"/>
    </source>
</evidence>
<dbReference type="EMBL" id="JAUCMV010000005">
    <property type="protein sequence ID" value="KAK0395638.1"/>
    <property type="molecule type" value="Genomic_DNA"/>
</dbReference>
<dbReference type="PANTHER" id="PTHR45775">
    <property type="entry name" value="RAD, GEM/KIR FAMILY MEMBER 2, ISOFORM C"/>
    <property type="match status" value="1"/>
</dbReference>
<comment type="similarity">
    <text evidence="1">Belongs to the small GTPase superfamily. RGK family.</text>
</comment>
<dbReference type="PROSITE" id="PS51421">
    <property type="entry name" value="RAS"/>
    <property type="match status" value="1"/>
</dbReference>
<dbReference type="InterPro" id="IPR051641">
    <property type="entry name" value="RGK_GTP-binding_reg"/>
</dbReference>
<feature type="compositionally biased region" description="Low complexity" evidence="3">
    <location>
        <begin position="59"/>
        <end position="72"/>
    </location>
</feature>
<dbReference type="Gene3D" id="3.40.50.300">
    <property type="entry name" value="P-loop containing nucleotide triphosphate hydrolases"/>
    <property type="match status" value="1"/>
</dbReference>
<feature type="region of interest" description="Disordered" evidence="3">
    <location>
        <begin position="59"/>
        <end position="87"/>
    </location>
</feature>
<dbReference type="GO" id="GO:0003924">
    <property type="term" value="F:GTPase activity"/>
    <property type="evidence" value="ECO:0007669"/>
    <property type="project" value="InterPro"/>
</dbReference>
<comment type="caution">
    <text evidence="4">The sequence shown here is derived from an EMBL/GenBank/DDBJ whole genome shotgun (WGS) entry which is preliminary data.</text>
</comment>
<dbReference type="Proteomes" id="UP001175271">
    <property type="component" value="Unassembled WGS sequence"/>
</dbReference>
<dbReference type="GO" id="GO:0005246">
    <property type="term" value="F:calcium channel regulator activity"/>
    <property type="evidence" value="ECO:0007669"/>
    <property type="project" value="TreeGrafter"/>
</dbReference>
<evidence type="ECO:0000256" key="1">
    <source>
        <dbReference type="ARBA" id="ARBA00008846"/>
    </source>
</evidence>
<dbReference type="SUPFAM" id="SSF52540">
    <property type="entry name" value="P-loop containing nucleoside triphosphate hydrolases"/>
    <property type="match status" value="1"/>
</dbReference>
<dbReference type="SMART" id="SM00173">
    <property type="entry name" value="RAS"/>
    <property type="match status" value="1"/>
</dbReference>
<keyword evidence="5" id="KW-1185">Reference proteome</keyword>
<sequence>MADRRISLPTLQIPNCHSSSASHQQPFKSCYGSQLRRLMPRKNLLPELTEHDMESSSVFFSPSSSSSAEASPKMFHQSERPNSARTYRRRRKFTQETMWPSEDEATTEFKWELNGRHAEIGGSKSYLNKSHARNQLRSFNVDKQGKITDCGFTDVSRENSDYENQEQRRATCPEIWLNSEDTGPEITKYILRLYGYGTVGKKTLAERLASQAYEDSEDLFTSYDSLASPSRTISFVINNSEVELEIIQGSALESNPFQNVMTIYMVIYSIDSRESFTRAAQTLYRINDSKSKGEAPPIILVANKIDLQRKRRVSFLEGKMLSKIYKCTFIETSALLTANVDMLWSETLRKMQRKEIEKRMRFVGRIVDGGRKFAKSCEELVARIAAI</sequence>
<dbReference type="GO" id="GO:0005886">
    <property type="term" value="C:plasma membrane"/>
    <property type="evidence" value="ECO:0007669"/>
    <property type="project" value="TreeGrafter"/>
</dbReference>
<dbReference type="PANTHER" id="PTHR45775:SF6">
    <property type="entry name" value="RAD, GEM_KIR FAMILY MEMBER 2, ISOFORM C"/>
    <property type="match status" value="1"/>
</dbReference>
<feature type="compositionally biased region" description="Polar residues" evidence="3">
    <location>
        <begin position="9"/>
        <end position="27"/>
    </location>
</feature>
<evidence type="ECO:0000313" key="4">
    <source>
        <dbReference type="EMBL" id="KAK0395638.1"/>
    </source>
</evidence>
<protein>
    <submittedName>
        <fullName evidence="4">Uncharacterized protein</fullName>
    </submittedName>
</protein>
<evidence type="ECO:0000256" key="2">
    <source>
        <dbReference type="ARBA" id="ARBA00022553"/>
    </source>
</evidence>
<accession>A0AA39GZJ5</accession>
<dbReference type="Pfam" id="PF00071">
    <property type="entry name" value="Ras"/>
    <property type="match status" value="1"/>
</dbReference>
<name>A0AA39GZJ5_9BILA</name>
<dbReference type="GO" id="GO:0005525">
    <property type="term" value="F:GTP binding"/>
    <property type="evidence" value="ECO:0007669"/>
    <property type="project" value="InterPro"/>
</dbReference>